<feature type="compositionally biased region" description="Polar residues" evidence="4">
    <location>
        <begin position="123"/>
        <end position="132"/>
    </location>
</feature>
<dbReference type="GO" id="GO:0003677">
    <property type="term" value="F:DNA binding"/>
    <property type="evidence" value="ECO:0007669"/>
    <property type="project" value="InterPro"/>
</dbReference>
<dbReference type="PANTHER" id="PTHR31001">
    <property type="entry name" value="UNCHARACTERIZED TRANSCRIPTIONAL REGULATORY PROTEIN"/>
    <property type="match status" value="1"/>
</dbReference>
<dbReference type="Pfam" id="PF04082">
    <property type="entry name" value="Fungal_trans"/>
    <property type="match status" value="1"/>
</dbReference>
<reference evidence="6 7" key="1">
    <citation type="submission" date="2019-10" db="EMBL/GenBank/DDBJ databases">
        <authorList>
            <person name="Palmer J.M."/>
        </authorList>
    </citation>
    <scope>NUCLEOTIDE SEQUENCE [LARGE SCALE GENOMIC DNA]</scope>
    <source>
        <strain evidence="6 7">TWF694</strain>
    </source>
</reference>
<keyword evidence="2" id="KW-0479">Metal-binding</keyword>
<accession>A0AAV9XDJ5</accession>
<protein>
    <recommendedName>
        <fullName evidence="5">Zn(2)-C6 fungal-type domain-containing protein</fullName>
    </recommendedName>
</protein>
<gene>
    <name evidence="6" type="ORF">TWF694_009886</name>
</gene>
<dbReference type="GO" id="GO:0005634">
    <property type="term" value="C:nucleus"/>
    <property type="evidence" value="ECO:0007669"/>
    <property type="project" value="UniProtKB-SubCell"/>
</dbReference>
<dbReference type="GO" id="GO:0006351">
    <property type="term" value="P:DNA-templated transcription"/>
    <property type="evidence" value="ECO:0007669"/>
    <property type="project" value="InterPro"/>
</dbReference>
<dbReference type="PROSITE" id="PS50048">
    <property type="entry name" value="ZN2_CY6_FUNGAL_2"/>
    <property type="match status" value="1"/>
</dbReference>
<feature type="region of interest" description="Disordered" evidence="4">
    <location>
        <begin position="1"/>
        <end position="41"/>
    </location>
</feature>
<keyword evidence="7" id="KW-1185">Reference proteome</keyword>
<comment type="subcellular location">
    <subcellularLocation>
        <location evidence="1">Nucleus</location>
    </subcellularLocation>
</comment>
<evidence type="ECO:0000313" key="7">
    <source>
        <dbReference type="Proteomes" id="UP001365542"/>
    </source>
</evidence>
<feature type="compositionally biased region" description="Basic residues" evidence="4">
    <location>
        <begin position="139"/>
        <end position="163"/>
    </location>
</feature>
<evidence type="ECO:0000256" key="2">
    <source>
        <dbReference type="ARBA" id="ARBA00022723"/>
    </source>
</evidence>
<feature type="domain" description="Zn(2)-C6 fungal-type" evidence="5">
    <location>
        <begin position="46"/>
        <end position="76"/>
    </location>
</feature>
<evidence type="ECO:0000313" key="6">
    <source>
        <dbReference type="EMBL" id="KAK6539682.1"/>
    </source>
</evidence>
<keyword evidence="3" id="KW-0539">Nucleus</keyword>
<dbReference type="InterPro" id="IPR036864">
    <property type="entry name" value="Zn2-C6_fun-type_DNA-bd_sf"/>
</dbReference>
<evidence type="ECO:0000256" key="3">
    <source>
        <dbReference type="ARBA" id="ARBA00023242"/>
    </source>
</evidence>
<dbReference type="InterPro" id="IPR007219">
    <property type="entry name" value="XnlR_reg_dom"/>
</dbReference>
<dbReference type="CDD" id="cd00067">
    <property type="entry name" value="GAL4"/>
    <property type="match status" value="1"/>
</dbReference>
<dbReference type="InterPro" id="IPR001138">
    <property type="entry name" value="Zn2Cys6_DnaBD"/>
</dbReference>
<dbReference type="Pfam" id="PF00172">
    <property type="entry name" value="Zn_clus"/>
    <property type="match status" value="1"/>
</dbReference>
<organism evidence="6 7">
    <name type="scientific">Orbilia ellipsospora</name>
    <dbReference type="NCBI Taxonomy" id="2528407"/>
    <lineage>
        <taxon>Eukaryota</taxon>
        <taxon>Fungi</taxon>
        <taxon>Dikarya</taxon>
        <taxon>Ascomycota</taxon>
        <taxon>Pezizomycotina</taxon>
        <taxon>Orbiliomycetes</taxon>
        <taxon>Orbiliales</taxon>
        <taxon>Orbiliaceae</taxon>
        <taxon>Orbilia</taxon>
    </lineage>
</organism>
<feature type="region of interest" description="Disordered" evidence="4">
    <location>
        <begin position="82"/>
        <end position="167"/>
    </location>
</feature>
<evidence type="ECO:0000259" key="5">
    <source>
        <dbReference type="PROSITE" id="PS50048"/>
    </source>
</evidence>
<feature type="compositionally biased region" description="Low complexity" evidence="4">
    <location>
        <begin position="82"/>
        <end position="105"/>
    </location>
</feature>
<dbReference type="SMART" id="SM00906">
    <property type="entry name" value="Fungal_trans"/>
    <property type="match status" value="1"/>
</dbReference>
<dbReference type="InterPro" id="IPR050613">
    <property type="entry name" value="Sec_Metabolite_Reg"/>
</dbReference>
<evidence type="ECO:0000256" key="4">
    <source>
        <dbReference type="SAM" id="MobiDB-lite"/>
    </source>
</evidence>
<evidence type="ECO:0000256" key="1">
    <source>
        <dbReference type="ARBA" id="ARBA00004123"/>
    </source>
</evidence>
<dbReference type="GO" id="GO:0008270">
    <property type="term" value="F:zinc ion binding"/>
    <property type="evidence" value="ECO:0007669"/>
    <property type="project" value="InterPro"/>
</dbReference>
<feature type="compositionally biased region" description="Polar residues" evidence="4">
    <location>
        <begin position="21"/>
        <end position="40"/>
    </location>
</feature>
<dbReference type="PROSITE" id="PS00463">
    <property type="entry name" value="ZN2_CY6_FUNGAL_1"/>
    <property type="match status" value="1"/>
</dbReference>
<comment type="caution">
    <text evidence="6">The sequence shown here is derived from an EMBL/GenBank/DDBJ whole genome shotgun (WGS) entry which is preliminary data.</text>
</comment>
<dbReference type="EMBL" id="JAVHJO010000006">
    <property type="protein sequence ID" value="KAK6539682.1"/>
    <property type="molecule type" value="Genomic_DNA"/>
</dbReference>
<dbReference type="AlphaFoldDB" id="A0AAV9XDJ5"/>
<dbReference type="SUPFAM" id="SSF57701">
    <property type="entry name" value="Zn2/Cys6 DNA-binding domain"/>
    <property type="match status" value="1"/>
</dbReference>
<name>A0AAV9XDJ5_9PEZI</name>
<dbReference type="GO" id="GO:0000981">
    <property type="term" value="F:DNA-binding transcription factor activity, RNA polymerase II-specific"/>
    <property type="evidence" value="ECO:0007669"/>
    <property type="project" value="InterPro"/>
</dbReference>
<dbReference type="PANTHER" id="PTHR31001:SF40">
    <property type="entry name" value="ZN(II)2CYS6 TRANSCRIPTION FACTOR (EUROFUNG)"/>
    <property type="match status" value="1"/>
</dbReference>
<dbReference type="SMART" id="SM00066">
    <property type="entry name" value="GAL4"/>
    <property type="match status" value="1"/>
</dbReference>
<sequence length="788" mass="86573">MSSTGYVSDHGHATRGESESDSPGTSNHNSPPHVASSSTKARPITACLTCRNRKVKCDKVYPLCGPCSKSGRECKYDKSAPGVVAASSSGSHTSPSATSSATSGHPHARSTTGAGVTKYTHSHVAQATHSPASGSSNGHHGHGHGHGHGHNHSHSHSHSHGSKTKVDLQQRITRLEGLLAASVEQLKSGNVPVNVPSGASDFAPITGYPGTGQDVLPVADSHLKIRDGGKTRYIGPLSWISAVETEIDDIKQAIIDAEEDGPPRAETATPWASSMMFPSAVSLMDTTNLSSYLPTKAHSDFLWQVYVERVHPLVHILHRPSFEHSYEAFWAGRMSADSIKSYVALLFSIFYASIVSMEPSMVRNACGIERDEQLKIYKEATQHALVNARFMEAEELSSLQALTLLISMLLQHTGQAQGNATWTLVSVAFRLGRSMGLHRDPSIFPNIGVVEGELRRRLWYYLFQLELYAIGPATAIPAINEDSYDTRLPRNLEDEEVIDGQPLAEDRTGYTEMSHYLFRCLAGKYYLSSLKVTSSLKKVRKDDFNALIKEMQAWGKKLEMEWLPKFNNESAKERLAKKTAILLIHKAILVLYYPLSKPKHRALLPHSVRDNALHAACVVVEMSNSMETDPGVGPFVWFYSSYTQYHAAAIILGELMSNPETKFADRSWRCLDEMFALSSSPDLAWAKRVTETTDWKLCKGLYDKACNTRRWGSRPGAVTMTSSEGYSVPLPTSGRMGTASGWNAGPEIDWSTWDQMMTNALFDDYLLGNPDFQEIGNAYFGGQPLPSV</sequence>
<proteinExistence type="predicted"/>
<dbReference type="CDD" id="cd12148">
    <property type="entry name" value="fungal_TF_MHR"/>
    <property type="match status" value="1"/>
</dbReference>
<dbReference type="Gene3D" id="4.10.240.10">
    <property type="entry name" value="Zn(2)-C6 fungal-type DNA-binding domain"/>
    <property type="match status" value="1"/>
</dbReference>
<dbReference type="Proteomes" id="UP001365542">
    <property type="component" value="Unassembled WGS sequence"/>
</dbReference>
<feature type="compositionally biased region" description="Basic and acidic residues" evidence="4">
    <location>
        <begin position="9"/>
        <end position="18"/>
    </location>
</feature>